<evidence type="ECO:0000313" key="3">
    <source>
        <dbReference type="EMBL" id="CAI9120194.1"/>
    </source>
</evidence>
<dbReference type="Proteomes" id="UP001176960">
    <property type="component" value="Unassembled WGS sequence"/>
</dbReference>
<evidence type="ECO:0000256" key="1">
    <source>
        <dbReference type="SAM" id="Phobius"/>
    </source>
</evidence>
<dbReference type="Gene3D" id="3.90.550.10">
    <property type="entry name" value="Spore Coat Polysaccharide Biosynthesis Protein SpsA, Chain A"/>
    <property type="match status" value="1"/>
</dbReference>
<feature type="domain" description="Glycosyltransferase 2-like" evidence="2">
    <location>
        <begin position="46"/>
        <end position="223"/>
    </location>
</feature>
<dbReference type="PANTHER" id="PTHR43646:SF3">
    <property type="entry name" value="SLR1566 PROTEIN"/>
    <property type="match status" value="1"/>
</dbReference>
<feature type="transmembrane region" description="Helical" evidence="1">
    <location>
        <begin position="287"/>
        <end position="309"/>
    </location>
</feature>
<dbReference type="SUPFAM" id="SSF53448">
    <property type="entry name" value="Nucleotide-diphospho-sugar transferases"/>
    <property type="match status" value="1"/>
</dbReference>
<keyword evidence="1" id="KW-1133">Transmembrane helix</keyword>
<reference evidence="3" key="1">
    <citation type="submission" date="2023-03" db="EMBL/GenBank/DDBJ databases">
        <authorList>
            <person name="Cleenwerck I."/>
        </authorList>
    </citation>
    <scope>NUCLEOTIDE SEQUENCE</scope>
    <source>
        <strain evidence="3">LMG 32879</strain>
    </source>
</reference>
<dbReference type="EMBL" id="CATKSH010000004">
    <property type="protein sequence ID" value="CAI9120194.1"/>
    <property type="molecule type" value="Genomic_DNA"/>
</dbReference>
<sequence>MLQTLIGSLSLAAWLKLVFGNGRFWQYGPELHQTHSEASSWPDVAVIVPARDEAETVALCIRSLLNQDYGGKLSVFVVDDRSRDGTGDIARSVADPEGRLTVIDGQPRPAGWSGKLWAVHQGEQEAIRHLGPDGFILLTDADIVHEPGHLSTLVHKAISEHLDLVSEMVRLNCESAAERALVPAFVYFFAMLYPFARVNDHNSPMAGAAGGTILLRRDALERIGGIGVVRGALIDDCTLAAHVKRSGGRLYLGHSTLARSLRPYVGAPDIWRMIARTAYVQLRYSPVLLLLTLFAMGLVWFVPVALTVFGRGRGRALGAVAWGLSMASFVPTLRRFGLSPWRVIPLPLVAAFYMAATIGSALDHYRGKGVRWKDRAYTEEVQG</sequence>
<gene>
    <name evidence="3" type="ORF">LMG32879_001024</name>
</gene>
<evidence type="ECO:0000313" key="4">
    <source>
        <dbReference type="Proteomes" id="UP001176960"/>
    </source>
</evidence>
<comment type="caution">
    <text evidence="3">The sequence shown here is derived from an EMBL/GenBank/DDBJ whole genome shotgun (WGS) entry which is preliminary data.</text>
</comment>
<proteinExistence type="predicted"/>
<keyword evidence="1" id="KW-0812">Transmembrane</keyword>
<dbReference type="RefSeq" id="WP_289841979.1">
    <property type="nucleotide sequence ID" value="NZ_CATKSH010000004.1"/>
</dbReference>
<dbReference type="AlphaFoldDB" id="A0AA35UV16"/>
<dbReference type="PANTHER" id="PTHR43646">
    <property type="entry name" value="GLYCOSYLTRANSFERASE"/>
    <property type="match status" value="1"/>
</dbReference>
<feature type="transmembrane region" description="Helical" evidence="1">
    <location>
        <begin position="343"/>
        <end position="365"/>
    </location>
</feature>
<feature type="transmembrane region" description="Helical" evidence="1">
    <location>
        <begin position="316"/>
        <end position="337"/>
    </location>
</feature>
<keyword evidence="1" id="KW-0472">Membrane</keyword>
<evidence type="ECO:0000259" key="2">
    <source>
        <dbReference type="Pfam" id="PF00535"/>
    </source>
</evidence>
<keyword evidence="4" id="KW-1185">Reference proteome</keyword>
<accession>A0AA35UV16</accession>
<dbReference type="InterPro" id="IPR017832">
    <property type="entry name" value="Glyco_trans_2_hopen-assoc_HpnB"/>
</dbReference>
<name>A0AA35UV16_9PROT</name>
<protein>
    <submittedName>
        <fullName evidence="3">Glycosyltransferase</fullName>
    </submittedName>
</protein>
<dbReference type="InterPro" id="IPR001173">
    <property type="entry name" value="Glyco_trans_2-like"/>
</dbReference>
<dbReference type="Pfam" id="PF00535">
    <property type="entry name" value="Glycos_transf_2"/>
    <property type="match status" value="1"/>
</dbReference>
<organism evidence="3 4">
    <name type="scientific">Brytella acorum</name>
    <dbReference type="NCBI Taxonomy" id="2959299"/>
    <lineage>
        <taxon>Bacteria</taxon>
        <taxon>Pseudomonadati</taxon>
        <taxon>Pseudomonadota</taxon>
        <taxon>Alphaproteobacteria</taxon>
        <taxon>Acetobacterales</taxon>
        <taxon>Acetobacteraceae</taxon>
        <taxon>Brytella</taxon>
    </lineage>
</organism>
<dbReference type="InterPro" id="IPR029044">
    <property type="entry name" value="Nucleotide-diphossugar_trans"/>
</dbReference>
<dbReference type="NCBIfam" id="TIGR03469">
    <property type="entry name" value="HpnB"/>
    <property type="match status" value="1"/>
</dbReference>